<dbReference type="EMBL" id="GBEZ01017267">
    <property type="protein sequence ID" value="JAC69056.1"/>
    <property type="molecule type" value="Transcribed_RNA"/>
</dbReference>
<feature type="compositionally biased region" description="Polar residues" evidence="3">
    <location>
        <begin position="649"/>
        <end position="668"/>
    </location>
</feature>
<evidence type="ECO:0000256" key="2">
    <source>
        <dbReference type="ARBA" id="ARBA00023242"/>
    </source>
</evidence>
<dbReference type="GO" id="GO:0031491">
    <property type="term" value="F:nucleosome binding"/>
    <property type="evidence" value="ECO:0007669"/>
    <property type="project" value="TreeGrafter"/>
</dbReference>
<organism evidence="4">
    <name type="scientific">Tetraselmis sp. GSL018</name>
    <dbReference type="NCBI Taxonomy" id="582737"/>
    <lineage>
        <taxon>Eukaryota</taxon>
        <taxon>Viridiplantae</taxon>
        <taxon>Chlorophyta</taxon>
        <taxon>core chlorophytes</taxon>
        <taxon>Chlorodendrophyceae</taxon>
        <taxon>Chlorodendrales</taxon>
        <taxon>Chlorodendraceae</taxon>
        <taxon>Tetraselmis</taxon>
    </lineage>
</organism>
<evidence type="ECO:0000313" key="4">
    <source>
        <dbReference type="EMBL" id="JAC69056.1"/>
    </source>
</evidence>
<dbReference type="PANTHER" id="PTHR15502:SF7">
    <property type="entry name" value="CALCINEURIN-BINDING PROTEIN CABIN-1"/>
    <property type="match status" value="1"/>
</dbReference>
<reference evidence="4" key="1">
    <citation type="submission" date="2014-05" db="EMBL/GenBank/DDBJ databases">
        <title>The transcriptome of the halophilic microalga Tetraselmis sp. GSL018 isolated from the Great Salt Lake, Utah.</title>
        <authorList>
            <person name="Jinkerson R.E."/>
            <person name="D'Adamo S."/>
            <person name="Posewitz M.C."/>
        </authorList>
    </citation>
    <scope>NUCLEOTIDE SEQUENCE</scope>
    <source>
        <strain evidence="4">GSL018</strain>
    </source>
</reference>
<feature type="compositionally biased region" description="Polar residues" evidence="3">
    <location>
        <begin position="822"/>
        <end position="836"/>
    </location>
</feature>
<dbReference type="AlphaFoldDB" id="A0A061REY4"/>
<dbReference type="GO" id="GO:0005634">
    <property type="term" value="C:nucleus"/>
    <property type="evidence" value="ECO:0007669"/>
    <property type="project" value="UniProtKB-SubCell"/>
</dbReference>
<dbReference type="PANTHER" id="PTHR15502">
    <property type="entry name" value="CALCINEURIN-BINDING PROTEIN CABIN 1-RELATED"/>
    <property type="match status" value="1"/>
</dbReference>
<feature type="region of interest" description="Disordered" evidence="3">
    <location>
        <begin position="644"/>
        <end position="674"/>
    </location>
</feature>
<gene>
    <name evidence="4" type="primary">CABIN1</name>
    <name evidence="4" type="ORF">TSPGSL018_7303</name>
</gene>
<protein>
    <submittedName>
        <fullName evidence="4">Calcineurin-binding protein cabin-1</fullName>
    </submittedName>
</protein>
<feature type="compositionally biased region" description="Low complexity" evidence="3">
    <location>
        <begin position="810"/>
        <end position="821"/>
    </location>
</feature>
<feature type="region of interest" description="Disordered" evidence="3">
    <location>
        <begin position="333"/>
        <end position="374"/>
    </location>
</feature>
<proteinExistence type="predicted"/>
<dbReference type="InterPro" id="IPR033053">
    <property type="entry name" value="Hir3/CABIN1"/>
</dbReference>
<keyword evidence="2" id="KW-0539">Nucleus</keyword>
<comment type="subcellular location">
    <subcellularLocation>
        <location evidence="1">Nucleus</location>
    </subcellularLocation>
</comment>
<feature type="region of interest" description="Disordered" evidence="3">
    <location>
        <begin position="809"/>
        <end position="843"/>
    </location>
</feature>
<evidence type="ECO:0000256" key="1">
    <source>
        <dbReference type="ARBA" id="ARBA00004123"/>
    </source>
</evidence>
<dbReference type="GO" id="GO:0006325">
    <property type="term" value="P:chromatin organization"/>
    <property type="evidence" value="ECO:0007669"/>
    <property type="project" value="InterPro"/>
</dbReference>
<evidence type="ECO:0000256" key="3">
    <source>
        <dbReference type="SAM" id="MobiDB-lite"/>
    </source>
</evidence>
<sequence>MYSNLYIAYMSLQDLSIDGMMLEDSGWEEVLKKEQMIRSDLSLNPSRLVSWDLLGSLYTEALEALQMEAALFLDPAAWDPCSRAAERLQLLQRRARRSWAAAAHAAQESDDTAFMEDSLGCALFRECQSVPPAADQLSRRIPRDSNWRDTLARASRAFSRATSILSDEWTFPYYMGKISAKLGAPPSSYLPQMARACHLAKVHSGGLLEPIYRLHASRLKLITENAVDADALKACARHCFLAESIEPAAELVVATGDCSMEQLRGLLVNDCLQAMAWILEKDKNFHKANYRLAVAHAALGDWAAALESIMPLFSKKGRLSFAVNIYCIASSDSSKRSGSKRRRAAKQDDKAANEEREEEWGLAPPAPPKGAGIKETDAKNRAAMRKSLLCFIALLARMGGGENLQRLDHMQRFLGTSANFKDTLKDIRDVALGYYVNLLLDNNSEQLPGGMLKLILDSIAPASSTDKGAMPTSGADAVAEEIPDRDATPERPHIIMDLEDALPSLSAEAAAMLGRSYQLHVDCLLAHNGDDQAINESLLRAFSAAKGNVRWSCAMEPRLLQAYEAISQGINPAALTGALAGAHLARLGQCGTEEDIRKALDPLRKRFKSLKMASQPVKRLFATGAIAIAIALFRRWDNVTERAEGLGSRPSQEIPNSSTGCQEQQSSFAPAEGQGTAAIEEETPVIQPVTETENKIEYNAASHDRKYILDEAFQLLKHCLALFRSPPVSGITSTFPHPRLFCMPVPLEKIWGVLLVYSLRGYAAVATAVNHRDVTMHLPEFHTPMPVENVASICEELCSGHEPLTDAEPEAAATAPCTATEGQENFASNDQLNEMSGPTLHDS</sequence>
<accession>A0A061REY4</accession>
<feature type="compositionally biased region" description="Basic and acidic residues" evidence="3">
    <location>
        <begin position="345"/>
        <end position="354"/>
    </location>
</feature>
<name>A0A061REY4_9CHLO</name>